<sequence>MKNTPLDQLILVLPYLEQLRDDEKKSSAPTYKEGVVSKLVNETRSIIDEAEKSAVCHTTKREEYRAVMIEAGAKSAALAKEHPPHAMPEEYYVELGKFQRARTLFHQQLDLISAALSSAAPDLLAVVEHGLRTFDEHPPNPNDDGRQCICSQCEFVRSARAVVARATGKEVA</sequence>
<accession>A0A934S8C5</accession>
<reference evidence="1" key="1">
    <citation type="submission" date="2021-01" db="EMBL/GenBank/DDBJ databases">
        <title>Modified the classification status of verrucomicrobia.</title>
        <authorList>
            <person name="Feng X."/>
        </authorList>
    </citation>
    <scope>NUCLEOTIDE SEQUENCE</scope>
    <source>
        <strain evidence="1">KCTC 22041</strain>
    </source>
</reference>
<comment type="caution">
    <text evidence="1">The sequence shown here is derived from an EMBL/GenBank/DDBJ whole genome shotgun (WGS) entry which is preliminary data.</text>
</comment>
<dbReference type="AlphaFoldDB" id="A0A934S8C5"/>
<keyword evidence="2" id="KW-1185">Reference proteome</keyword>
<proteinExistence type="predicted"/>
<name>A0A934S8C5_9BACT</name>
<protein>
    <submittedName>
        <fullName evidence="1">Uncharacterized protein</fullName>
    </submittedName>
</protein>
<dbReference type="RefSeq" id="WP_200272068.1">
    <property type="nucleotide sequence ID" value="NZ_JAENIJ010000025.1"/>
</dbReference>
<organism evidence="1 2">
    <name type="scientific">Luteolibacter pohnpeiensis</name>
    <dbReference type="NCBI Taxonomy" id="454153"/>
    <lineage>
        <taxon>Bacteria</taxon>
        <taxon>Pseudomonadati</taxon>
        <taxon>Verrucomicrobiota</taxon>
        <taxon>Verrucomicrobiia</taxon>
        <taxon>Verrucomicrobiales</taxon>
        <taxon>Verrucomicrobiaceae</taxon>
        <taxon>Luteolibacter</taxon>
    </lineage>
</organism>
<evidence type="ECO:0000313" key="1">
    <source>
        <dbReference type="EMBL" id="MBK1883678.1"/>
    </source>
</evidence>
<dbReference type="Proteomes" id="UP000603141">
    <property type="component" value="Unassembled WGS sequence"/>
</dbReference>
<evidence type="ECO:0000313" key="2">
    <source>
        <dbReference type="Proteomes" id="UP000603141"/>
    </source>
</evidence>
<dbReference type="EMBL" id="JAENIJ010000025">
    <property type="protein sequence ID" value="MBK1883678.1"/>
    <property type="molecule type" value="Genomic_DNA"/>
</dbReference>
<gene>
    <name evidence="1" type="ORF">JIN85_14770</name>
</gene>